<sequence>MTKQSDLEAGVHPPSIPAPVLVSSLTRQVTHQADLKAGIHPPRSPASVSVPSSSAMQQAGVETGAHSPNIMPGDSVSTAVEQIPPANQPHQRVQTMNPMEQAWQESFRPKSRTFGPAEQFFEILQAGLDHGTRTHCVFFCWELGVNDQRAAPLLIEDIENEVEIYQDLERKWCEKHGRWWRYVPFYGMVAVEEVDLRFVKKNNHDFSVLVGTLAIPQLKARLTSELEKADATVYRSTNPNGPSKDCEQDMKTGRWDHYNTACWDERLNCPNTCAFQSQRECERKLNHLGLLGLPLLCFQNPEIAAGQRTLQGLAQESCIYCTSEIRGSSYFASRIAEAKFRGLMIRWGFTGMRWPFDVPVVALMIVTLWKACGGNWEAAFAAGGFFIVLVSPLSTLCK</sequence>
<protein>
    <submittedName>
        <fullName evidence="2">Uncharacterized protein</fullName>
    </submittedName>
</protein>
<dbReference type="RefSeq" id="XP_024730069.1">
    <property type="nucleotide sequence ID" value="XM_024887436.1"/>
</dbReference>
<feature type="region of interest" description="Disordered" evidence="1">
    <location>
        <begin position="35"/>
        <end position="74"/>
    </location>
</feature>
<name>A0A2J6SQV1_9HELO</name>
<evidence type="ECO:0000256" key="1">
    <source>
        <dbReference type="SAM" id="MobiDB-lite"/>
    </source>
</evidence>
<evidence type="ECO:0000313" key="2">
    <source>
        <dbReference type="EMBL" id="PMD53165.1"/>
    </source>
</evidence>
<proteinExistence type="predicted"/>
<dbReference type="OrthoDB" id="3557612at2759"/>
<gene>
    <name evidence="2" type="ORF">K444DRAFT_668708</name>
</gene>
<evidence type="ECO:0000313" key="3">
    <source>
        <dbReference type="Proteomes" id="UP000235371"/>
    </source>
</evidence>
<dbReference type="AlphaFoldDB" id="A0A2J6SQV1"/>
<keyword evidence="3" id="KW-1185">Reference proteome</keyword>
<reference evidence="2 3" key="1">
    <citation type="submission" date="2016-04" db="EMBL/GenBank/DDBJ databases">
        <title>A degradative enzymes factory behind the ericoid mycorrhizal symbiosis.</title>
        <authorList>
            <consortium name="DOE Joint Genome Institute"/>
            <person name="Martino E."/>
            <person name="Morin E."/>
            <person name="Grelet G."/>
            <person name="Kuo A."/>
            <person name="Kohler A."/>
            <person name="Daghino S."/>
            <person name="Barry K."/>
            <person name="Choi C."/>
            <person name="Cichocki N."/>
            <person name="Clum A."/>
            <person name="Copeland A."/>
            <person name="Hainaut M."/>
            <person name="Haridas S."/>
            <person name="Labutti K."/>
            <person name="Lindquist E."/>
            <person name="Lipzen A."/>
            <person name="Khouja H.-R."/>
            <person name="Murat C."/>
            <person name="Ohm R."/>
            <person name="Olson A."/>
            <person name="Spatafora J."/>
            <person name="Veneault-Fourrey C."/>
            <person name="Henrissat B."/>
            <person name="Grigoriev I."/>
            <person name="Martin F."/>
            <person name="Perotto S."/>
        </authorList>
    </citation>
    <scope>NUCLEOTIDE SEQUENCE [LARGE SCALE GENOMIC DNA]</scope>
    <source>
        <strain evidence="2 3">E</strain>
    </source>
</reference>
<organism evidence="2 3">
    <name type="scientific">Hyaloscypha bicolor E</name>
    <dbReference type="NCBI Taxonomy" id="1095630"/>
    <lineage>
        <taxon>Eukaryota</taxon>
        <taxon>Fungi</taxon>
        <taxon>Dikarya</taxon>
        <taxon>Ascomycota</taxon>
        <taxon>Pezizomycotina</taxon>
        <taxon>Leotiomycetes</taxon>
        <taxon>Helotiales</taxon>
        <taxon>Hyaloscyphaceae</taxon>
        <taxon>Hyaloscypha</taxon>
        <taxon>Hyaloscypha bicolor</taxon>
    </lineage>
</organism>
<dbReference type="Proteomes" id="UP000235371">
    <property type="component" value="Unassembled WGS sequence"/>
</dbReference>
<dbReference type="GeneID" id="36595512"/>
<dbReference type="EMBL" id="KZ613895">
    <property type="protein sequence ID" value="PMD53165.1"/>
    <property type="molecule type" value="Genomic_DNA"/>
</dbReference>
<feature type="compositionally biased region" description="Low complexity" evidence="1">
    <location>
        <begin position="45"/>
        <end position="55"/>
    </location>
</feature>
<dbReference type="InParanoid" id="A0A2J6SQV1"/>
<accession>A0A2J6SQV1</accession>